<dbReference type="InterPro" id="IPR010699">
    <property type="entry name" value="DUF1275"/>
</dbReference>
<dbReference type="RefSeq" id="WP_328775339.1">
    <property type="nucleotide sequence ID" value="NZ_CP108057.1"/>
</dbReference>
<proteinExistence type="predicted"/>
<name>A0ABZ1RFF9_9ACTN</name>
<dbReference type="PANTHER" id="PTHR37314:SF4">
    <property type="entry name" value="UPF0700 TRANSMEMBRANE PROTEIN YOAK"/>
    <property type="match status" value="1"/>
</dbReference>
<feature type="transmembrane region" description="Helical" evidence="1">
    <location>
        <begin position="127"/>
        <end position="146"/>
    </location>
</feature>
<feature type="transmembrane region" description="Helical" evidence="1">
    <location>
        <begin position="72"/>
        <end position="91"/>
    </location>
</feature>
<reference evidence="2" key="1">
    <citation type="submission" date="2022-10" db="EMBL/GenBank/DDBJ databases">
        <title>The complete genomes of actinobacterial strains from the NBC collection.</title>
        <authorList>
            <person name="Joergensen T.S."/>
            <person name="Alvarez Arevalo M."/>
            <person name="Sterndorff E.B."/>
            <person name="Faurdal D."/>
            <person name="Vuksanovic O."/>
            <person name="Mourched A.-S."/>
            <person name="Charusanti P."/>
            <person name="Shaw S."/>
            <person name="Blin K."/>
            <person name="Weber T."/>
        </authorList>
    </citation>
    <scope>NUCLEOTIDE SEQUENCE</scope>
    <source>
        <strain evidence="2">NBC_00283</strain>
    </source>
</reference>
<feature type="transmembrane region" description="Helical" evidence="1">
    <location>
        <begin position="46"/>
        <end position="66"/>
    </location>
</feature>
<evidence type="ECO:0000313" key="2">
    <source>
        <dbReference type="EMBL" id="WUO45248.1"/>
    </source>
</evidence>
<gene>
    <name evidence="2" type="ORF">OHU17_05085</name>
</gene>
<evidence type="ECO:0000256" key="1">
    <source>
        <dbReference type="SAM" id="Phobius"/>
    </source>
</evidence>
<feature type="transmembrane region" description="Helical" evidence="1">
    <location>
        <begin position="20"/>
        <end position="39"/>
    </location>
</feature>
<keyword evidence="1" id="KW-1133">Transmembrane helix</keyword>
<dbReference type="EMBL" id="CP108057">
    <property type="protein sequence ID" value="WUO45248.1"/>
    <property type="molecule type" value="Genomic_DNA"/>
</dbReference>
<keyword evidence="1" id="KW-0812">Transmembrane</keyword>
<evidence type="ECO:0000313" key="3">
    <source>
        <dbReference type="Proteomes" id="UP001432075"/>
    </source>
</evidence>
<dbReference type="Pfam" id="PF06912">
    <property type="entry name" value="DUF1275"/>
    <property type="match status" value="1"/>
</dbReference>
<keyword evidence="1" id="KW-0472">Membrane</keyword>
<accession>A0ABZ1RFF9</accession>
<dbReference type="Proteomes" id="UP001432075">
    <property type="component" value="Chromosome"/>
</dbReference>
<protein>
    <submittedName>
        <fullName evidence="2">DUF1275 domain-containing protein</fullName>
    </submittedName>
</protein>
<feature type="transmembrane region" description="Helical" evidence="1">
    <location>
        <begin position="103"/>
        <end position="121"/>
    </location>
</feature>
<sequence>MILRRLSALLFPPGPDGSSGPHGVVAPLLIVLTFVSGLVDAVSYLGLDHVFVANMTGNVVFLGFALAGDRELSGAATVLALGAFIAGAMAAGRLRRDRPAARMFGPLVAVQAALVGAAFAATSSGGGQLAVVGLLALGMGLQNAVVHRLAVPDLTTTVVTRALTGLAADPWGAPALRRLVSVVALLCGAFAGGLLTLHHGSRWALLAAVVLLAWVAVAGLRVGAGRKSG</sequence>
<organism evidence="2 3">
    <name type="scientific">Streptomyces goshikiensis</name>
    <dbReference type="NCBI Taxonomy" id="1942"/>
    <lineage>
        <taxon>Bacteria</taxon>
        <taxon>Bacillati</taxon>
        <taxon>Actinomycetota</taxon>
        <taxon>Actinomycetes</taxon>
        <taxon>Kitasatosporales</taxon>
        <taxon>Streptomycetaceae</taxon>
        <taxon>Streptomyces</taxon>
    </lineage>
</organism>
<feature type="transmembrane region" description="Helical" evidence="1">
    <location>
        <begin position="203"/>
        <end position="224"/>
    </location>
</feature>
<dbReference type="PANTHER" id="PTHR37314">
    <property type="entry name" value="SLR0142 PROTEIN"/>
    <property type="match status" value="1"/>
</dbReference>
<keyword evidence="3" id="KW-1185">Reference proteome</keyword>
<feature type="transmembrane region" description="Helical" evidence="1">
    <location>
        <begin position="179"/>
        <end position="197"/>
    </location>
</feature>